<proteinExistence type="predicted"/>
<keyword evidence="1" id="KW-0472">Membrane</keyword>
<dbReference type="EMBL" id="LR824545">
    <property type="protein sequence ID" value="CAH1636713.1"/>
    <property type="molecule type" value="Genomic_DNA"/>
</dbReference>
<feature type="transmembrane region" description="Helical" evidence="1">
    <location>
        <begin position="69"/>
        <end position="98"/>
    </location>
</feature>
<feature type="transmembrane region" description="Helical" evidence="1">
    <location>
        <begin position="12"/>
        <end position="35"/>
    </location>
</feature>
<feature type="transmembrane region" description="Helical" evidence="1">
    <location>
        <begin position="110"/>
        <end position="130"/>
    </location>
</feature>
<feature type="transmembrane region" description="Helical" evidence="1">
    <location>
        <begin position="175"/>
        <end position="204"/>
    </location>
</feature>
<accession>A0A9P0HYV5</accession>
<feature type="transmembrane region" description="Helical" evidence="1">
    <location>
        <begin position="210"/>
        <end position="229"/>
    </location>
</feature>
<keyword evidence="1" id="KW-0812">Transmembrane</keyword>
<keyword evidence="1" id="KW-1133">Transmembrane helix</keyword>
<protein>
    <submittedName>
        <fullName evidence="2">Uncharacterized protein</fullName>
    </submittedName>
</protein>
<reference evidence="2" key="1">
    <citation type="submission" date="2022-02" db="EMBL/GenBank/DDBJ databases">
        <authorList>
            <person name="King R."/>
        </authorList>
    </citation>
    <scope>NUCLEOTIDE SEQUENCE</scope>
</reference>
<evidence type="ECO:0000256" key="1">
    <source>
        <dbReference type="SAM" id="Phobius"/>
    </source>
</evidence>
<evidence type="ECO:0000313" key="3">
    <source>
        <dbReference type="Proteomes" id="UP001153321"/>
    </source>
</evidence>
<dbReference type="AlphaFoldDB" id="A0A9P0HYV5"/>
<name>A0A9P0HYV5_SPOLI</name>
<keyword evidence="3" id="KW-1185">Reference proteome</keyword>
<evidence type="ECO:0000313" key="2">
    <source>
        <dbReference type="EMBL" id="CAH1636713.1"/>
    </source>
</evidence>
<organism evidence="2 3">
    <name type="scientific">Spodoptera littoralis</name>
    <name type="common">Egyptian cotton leafworm</name>
    <dbReference type="NCBI Taxonomy" id="7109"/>
    <lineage>
        <taxon>Eukaryota</taxon>
        <taxon>Metazoa</taxon>
        <taxon>Ecdysozoa</taxon>
        <taxon>Arthropoda</taxon>
        <taxon>Hexapoda</taxon>
        <taxon>Insecta</taxon>
        <taxon>Pterygota</taxon>
        <taxon>Neoptera</taxon>
        <taxon>Endopterygota</taxon>
        <taxon>Lepidoptera</taxon>
        <taxon>Glossata</taxon>
        <taxon>Ditrysia</taxon>
        <taxon>Noctuoidea</taxon>
        <taxon>Noctuidae</taxon>
        <taxon>Amphipyrinae</taxon>
        <taxon>Spodoptera</taxon>
    </lineage>
</organism>
<feature type="transmembrane region" description="Helical" evidence="1">
    <location>
        <begin position="142"/>
        <end position="163"/>
    </location>
</feature>
<gene>
    <name evidence="2" type="ORF">SPLIT_LOCUS2075</name>
</gene>
<dbReference type="Proteomes" id="UP001153321">
    <property type="component" value="Chromosome 14"/>
</dbReference>
<feature type="transmembrane region" description="Helical" evidence="1">
    <location>
        <begin position="47"/>
        <end position="63"/>
    </location>
</feature>
<sequence length="247" mass="27753">MAGGENSEVIQYFSAAVSIVCAVTGLVVYGTNSNWRRRHYLHAEQSLSRCGAALCILLMYIVTDEVFQVWLVAFYLILVLATVWGTFHSVLLGYVHIVLSSPTLTNEEPLLLKSWTLIAVMSCGILYYIKYILTLNMVDAETVAAIMLLGIETGSLILQTRTFKEAIVICRVNIFLLYFVNFLGIFCDFLLILYGGLCIYSVSIQEINDVLLVVYTGAVLLQSVLVMYCNNQLDWKKFAPRTDEIQL</sequence>